<dbReference type="GO" id="GO:0005576">
    <property type="term" value="C:extracellular region"/>
    <property type="evidence" value="ECO:0007669"/>
    <property type="project" value="UniProtKB-SubCell"/>
</dbReference>
<evidence type="ECO:0000256" key="4">
    <source>
        <dbReference type="ARBA" id="ARBA00023143"/>
    </source>
</evidence>
<sequence>MNMRIGGLASGMDIDSIVKNLMKAERMPLDKLKQKKQTLEWQRDDYRSMNTSLLDFRTELTQMKLTTKYRARSVTSSNEALATATASSAASRGSYTISNVTQLATAAYRVSGKVTGDSGPKIDASKSLDSQTTNFASNISWKQGSVESKTLTGNGGTSGLNLDLEKSGVKILTDSISSMSVKVNGVAYEVVAELDTDPKVSKNQVKIDETGNLEFGTTIKEGAIVKVDYVTDKKVEETTLDADATTFQLSKTNINIKSDVNNDGVVDENDIQFKLEIGGISYSVDTNGNIINSENDNEVLGTFDNEKGTIHFNNKQTSGTTIKVTYTQNYTDFSVTSQTSKGEVKENFLIQSSETLNQVINRVNASNAGVSMLYDSASDKISLMRKETGNFGGTSEDDMTVSGSLGSSLLLNDDDITNNGAKKQKGTNAEFTINGLTTSRSSNTFDMNGVTITLKKEGPGETATLAINNDSNTVFDNIKAFVDKYNELIDKINKKVSEERYRSYTPLTDDQREQLSDKQQEQWEEKAKSGLLRRDSILTGALSSMRQDFYSPVSNNQTDPLYRQLASIGITTTANYLEGGKLEINEAKLKEAINNNPEAVEALFRSGGDSSVESEKGIIHRLYESVNGTMDKLKARAGNAFSTNEQFTIGKSLKSVDDQIDHFEDRLKQIEDRYWRQFTAMEKAIQRANSQSSYLMQQFSGGN</sequence>
<organism evidence="8 9">
    <name type="scientific">Schinkia azotoformans LMG 9581</name>
    <dbReference type="NCBI Taxonomy" id="1131731"/>
    <lineage>
        <taxon>Bacteria</taxon>
        <taxon>Bacillati</taxon>
        <taxon>Bacillota</taxon>
        <taxon>Bacilli</taxon>
        <taxon>Bacillales</taxon>
        <taxon>Bacillaceae</taxon>
        <taxon>Calidifontibacillus/Schinkia group</taxon>
        <taxon>Schinkia</taxon>
    </lineage>
</organism>
<dbReference type="RefSeq" id="WP_003330725.1">
    <property type="nucleotide sequence ID" value="NZ_AJLR01000045.1"/>
</dbReference>
<proteinExistence type="inferred from homology"/>
<reference evidence="8 9" key="1">
    <citation type="journal article" date="2012" name="Front. Microbiol.">
        <title>Redundancy and modularity in membrane-associated dissimilatory nitrate reduction in Bacillus.</title>
        <authorList>
            <person name="Heylen K."/>
            <person name="Keltjens J."/>
        </authorList>
    </citation>
    <scope>NUCLEOTIDE SEQUENCE [LARGE SCALE GENOMIC DNA]</scope>
    <source>
        <strain evidence="8 9">LMG 9581</strain>
    </source>
</reference>
<evidence type="ECO:0000313" key="8">
    <source>
        <dbReference type="EMBL" id="EKN67691.1"/>
    </source>
</evidence>
<dbReference type="Proteomes" id="UP000006315">
    <property type="component" value="Unassembled WGS sequence"/>
</dbReference>
<keyword evidence="8" id="KW-0969">Cilium</keyword>
<keyword evidence="9" id="KW-1185">Reference proteome</keyword>
<dbReference type="InterPro" id="IPR010809">
    <property type="entry name" value="FliD_C"/>
</dbReference>
<keyword evidence="5" id="KW-0964">Secreted</keyword>
<dbReference type="GO" id="GO:0009421">
    <property type="term" value="C:bacterial-type flagellum filament cap"/>
    <property type="evidence" value="ECO:0007669"/>
    <property type="project" value="InterPro"/>
</dbReference>
<name>K6E399_SCHAZ</name>
<dbReference type="GO" id="GO:0071973">
    <property type="term" value="P:bacterial-type flagellum-dependent cell motility"/>
    <property type="evidence" value="ECO:0007669"/>
    <property type="project" value="TreeGrafter"/>
</dbReference>
<keyword evidence="3" id="KW-0175">Coiled coil</keyword>
<comment type="similarity">
    <text evidence="1 5">Belongs to the FliD family.</text>
</comment>
<dbReference type="PATRIC" id="fig|1131731.3.peg.1549"/>
<dbReference type="GO" id="GO:0007155">
    <property type="term" value="P:cell adhesion"/>
    <property type="evidence" value="ECO:0007669"/>
    <property type="project" value="InterPro"/>
</dbReference>
<comment type="caution">
    <text evidence="8">The sequence shown here is derived from an EMBL/GenBank/DDBJ whole genome shotgun (WGS) entry which is preliminary data.</text>
</comment>
<dbReference type="PROSITE" id="PS00018">
    <property type="entry name" value="EF_HAND_1"/>
    <property type="match status" value="1"/>
</dbReference>
<dbReference type="InterPro" id="IPR003481">
    <property type="entry name" value="FliD_N"/>
</dbReference>
<comment type="subcellular location">
    <subcellularLocation>
        <location evidence="5">Secreted</location>
    </subcellularLocation>
    <subcellularLocation>
        <location evidence="5">Bacterial flagellum</location>
    </subcellularLocation>
</comment>
<gene>
    <name evidence="8" type="primary">fliD</name>
    <name evidence="8" type="ORF">BAZO_07414</name>
</gene>
<dbReference type="STRING" id="1131731.BAZO_07414"/>
<dbReference type="InterPro" id="IPR018247">
    <property type="entry name" value="EF_Hand_1_Ca_BS"/>
</dbReference>
<dbReference type="AlphaFoldDB" id="K6E399"/>
<evidence type="ECO:0000256" key="5">
    <source>
        <dbReference type="RuleBase" id="RU362066"/>
    </source>
</evidence>
<evidence type="ECO:0000313" key="9">
    <source>
        <dbReference type="Proteomes" id="UP000006315"/>
    </source>
</evidence>
<dbReference type="Pfam" id="PF07195">
    <property type="entry name" value="FliD_C"/>
    <property type="match status" value="1"/>
</dbReference>
<dbReference type="PANTHER" id="PTHR30288:SF0">
    <property type="entry name" value="FLAGELLAR HOOK-ASSOCIATED PROTEIN 2"/>
    <property type="match status" value="1"/>
</dbReference>
<comment type="subunit">
    <text evidence="2 5">Homopentamer.</text>
</comment>
<dbReference type="Pfam" id="PF02465">
    <property type="entry name" value="FliD_N"/>
    <property type="match status" value="1"/>
</dbReference>
<evidence type="ECO:0000256" key="1">
    <source>
        <dbReference type="ARBA" id="ARBA00009764"/>
    </source>
</evidence>
<evidence type="ECO:0000259" key="6">
    <source>
        <dbReference type="Pfam" id="PF02465"/>
    </source>
</evidence>
<keyword evidence="8" id="KW-0966">Cell projection</keyword>
<dbReference type="GO" id="GO:0009424">
    <property type="term" value="C:bacterial-type flagellum hook"/>
    <property type="evidence" value="ECO:0007669"/>
    <property type="project" value="UniProtKB-UniRule"/>
</dbReference>
<dbReference type="EMBL" id="AJLR01000045">
    <property type="protein sequence ID" value="EKN67691.1"/>
    <property type="molecule type" value="Genomic_DNA"/>
</dbReference>
<feature type="domain" description="Flagellar hook-associated protein 2 C-terminal" evidence="7">
    <location>
        <begin position="426"/>
        <end position="689"/>
    </location>
</feature>
<evidence type="ECO:0000259" key="7">
    <source>
        <dbReference type="Pfam" id="PF07195"/>
    </source>
</evidence>
<keyword evidence="4 5" id="KW-0975">Bacterial flagellum</keyword>
<dbReference type="PANTHER" id="PTHR30288">
    <property type="entry name" value="FLAGELLAR CAP/ASSEMBLY PROTEIN FLID"/>
    <property type="match status" value="1"/>
</dbReference>
<protein>
    <recommendedName>
        <fullName evidence="5">Flagellar hook-associated protein 2</fullName>
        <shortName evidence="5">HAP2</shortName>
    </recommendedName>
    <alternativeName>
        <fullName evidence="5">Flagellar cap protein</fullName>
    </alternativeName>
</protein>
<accession>K6E399</accession>
<evidence type="ECO:0000256" key="3">
    <source>
        <dbReference type="ARBA" id="ARBA00023054"/>
    </source>
</evidence>
<dbReference type="InterPro" id="IPR040026">
    <property type="entry name" value="FliD"/>
</dbReference>
<feature type="domain" description="Flagellar hook-associated protein 2 N-terminal" evidence="6">
    <location>
        <begin position="10"/>
        <end position="107"/>
    </location>
</feature>
<comment type="function">
    <text evidence="5">Required for morphogenesis and for the elongation of the flagellar filament by facilitating polymerization of the flagellin monomers at the tip of growing filament. Forms a capping structure, which prevents flagellin subunits (transported through the central channel of the flagellum) from leaking out without polymerization at the distal end.</text>
</comment>
<keyword evidence="8" id="KW-0282">Flagellum</keyword>
<evidence type="ECO:0000256" key="2">
    <source>
        <dbReference type="ARBA" id="ARBA00011255"/>
    </source>
</evidence>
<dbReference type="GeneID" id="89466892"/>